<name>A0ABY6C9Z9_9HYPH</name>
<dbReference type="InterPro" id="IPR051606">
    <property type="entry name" value="Polyketide_Oxido-like"/>
</dbReference>
<reference evidence="2 3" key="1">
    <citation type="submission" date="2022-09" db="EMBL/GenBank/DDBJ databases">
        <title>Interaction between co-microsymbionts with complementary sets of symbiotic genes in legume-rhizobium systems.</title>
        <authorList>
            <person name="Safronova V."/>
            <person name="Sazanova A."/>
            <person name="Afonin A."/>
            <person name="Chirak E."/>
        </authorList>
    </citation>
    <scope>NUCLEOTIDE SEQUENCE [LARGE SCALE GENOMIC DNA]</scope>
    <source>
        <strain evidence="2 3">A18/4-1</strain>
    </source>
</reference>
<sequence length="208" mass="22142">MKVLVLGASGRLGRHIVGGLLGRGHSVLAFIHSNNVLASHSQLEAFRGDVQDGVGVGAAIQGVDGVVSALSSAAAPPKRVTSNAMRHVIPAMTASGVRRIVSVTGSAACRDNERKSPHPFLHARREQLMRVIPELVIDGEEHMRALEDSELDWTVIRAPLMQGEFNGNYTLSLDPPPVHTTSSYAGVATAMIDQLASDEWLAAAPFVR</sequence>
<dbReference type="RefSeq" id="WP_262167287.1">
    <property type="nucleotide sequence ID" value="NZ_CP104965.1"/>
</dbReference>
<gene>
    <name evidence="2" type="ORF">N8A98_17730</name>
</gene>
<dbReference type="InterPro" id="IPR036291">
    <property type="entry name" value="NAD(P)-bd_dom_sf"/>
</dbReference>
<evidence type="ECO:0000313" key="2">
    <source>
        <dbReference type="EMBL" id="UXN69064.1"/>
    </source>
</evidence>
<keyword evidence="3" id="KW-1185">Reference proteome</keyword>
<dbReference type="Pfam" id="PF13460">
    <property type="entry name" value="NAD_binding_10"/>
    <property type="match status" value="1"/>
</dbReference>
<dbReference type="Gene3D" id="3.40.50.720">
    <property type="entry name" value="NAD(P)-binding Rossmann-like Domain"/>
    <property type="match status" value="1"/>
</dbReference>
<dbReference type="InterPro" id="IPR016040">
    <property type="entry name" value="NAD(P)-bd_dom"/>
</dbReference>
<feature type="domain" description="NAD(P)-binding" evidence="1">
    <location>
        <begin position="7"/>
        <end position="197"/>
    </location>
</feature>
<dbReference type="PANTHER" id="PTHR43355">
    <property type="entry name" value="FLAVIN REDUCTASE (NADPH)"/>
    <property type="match status" value="1"/>
</dbReference>
<dbReference type="EMBL" id="CP104965">
    <property type="protein sequence ID" value="UXN69064.1"/>
    <property type="molecule type" value="Genomic_DNA"/>
</dbReference>
<accession>A0ABY6C9Z9</accession>
<protein>
    <submittedName>
        <fullName evidence="2">NAD(P)H-binding protein</fullName>
    </submittedName>
</protein>
<dbReference type="PANTHER" id="PTHR43355:SF2">
    <property type="entry name" value="FLAVIN REDUCTASE (NADPH)"/>
    <property type="match status" value="1"/>
</dbReference>
<evidence type="ECO:0000259" key="1">
    <source>
        <dbReference type="Pfam" id="PF13460"/>
    </source>
</evidence>
<organism evidence="2 3">
    <name type="scientific">Devosia neptuniae</name>
    <dbReference type="NCBI Taxonomy" id="191302"/>
    <lineage>
        <taxon>Bacteria</taxon>
        <taxon>Pseudomonadati</taxon>
        <taxon>Pseudomonadota</taxon>
        <taxon>Alphaproteobacteria</taxon>
        <taxon>Hyphomicrobiales</taxon>
        <taxon>Devosiaceae</taxon>
        <taxon>Devosia</taxon>
    </lineage>
</organism>
<evidence type="ECO:0000313" key="3">
    <source>
        <dbReference type="Proteomes" id="UP001061862"/>
    </source>
</evidence>
<proteinExistence type="predicted"/>
<dbReference type="SUPFAM" id="SSF51735">
    <property type="entry name" value="NAD(P)-binding Rossmann-fold domains"/>
    <property type="match status" value="1"/>
</dbReference>
<dbReference type="Proteomes" id="UP001061862">
    <property type="component" value="Chromosome"/>
</dbReference>